<dbReference type="Proteomes" id="UP000601736">
    <property type="component" value="Unassembled WGS sequence"/>
</dbReference>
<gene>
    <name evidence="1" type="ORF">NMYAN_120057</name>
</gene>
<dbReference type="EMBL" id="CAJNAP010000004">
    <property type="protein sequence ID" value="CAE6492849.1"/>
    <property type="molecule type" value="Genomic_DNA"/>
</dbReference>
<dbReference type="AlphaFoldDB" id="A0A8H8YXR5"/>
<protein>
    <submittedName>
        <fullName evidence="1">Uncharacterized protein</fullName>
    </submittedName>
</protein>
<name>A0A8H8YXR5_9PROT</name>
<accession>A0A8H8YXR5</accession>
<comment type="caution">
    <text evidence="1">The sequence shown here is derived from an EMBL/GenBank/DDBJ whole genome shotgun (WGS) entry which is preliminary data.</text>
</comment>
<sequence length="42" mass="4836">MAAGVIMYGYPKLAYLARVLYKLPRILTYSLINKKDYVRLGV</sequence>
<evidence type="ECO:0000313" key="2">
    <source>
        <dbReference type="Proteomes" id="UP000601736"/>
    </source>
</evidence>
<evidence type="ECO:0000313" key="1">
    <source>
        <dbReference type="EMBL" id="CAE6492849.1"/>
    </source>
</evidence>
<organism evidence="1 2">
    <name type="scientific">Nitrosomonas nitrosa</name>
    <dbReference type="NCBI Taxonomy" id="52442"/>
    <lineage>
        <taxon>Bacteria</taxon>
        <taxon>Pseudomonadati</taxon>
        <taxon>Pseudomonadota</taxon>
        <taxon>Betaproteobacteria</taxon>
        <taxon>Nitrosomonadales</taxon>
        <taxon>Nitrosomonadaceae</taxon>
        <taxon>Nitrosomonas</taxon>
    </lineage>
</organism>
<reference evidence="1" key="1">
    <citation type="submission" date="2021-02" db="EMBL/GenBank/DDBJ databases">
        <authorList>
            <person name="Han P."/>
        </authorList>
    </citation>
    <scope>NUCLEOTIDE SEQUENCE</scope>
    <source>
        <strain evidence="1">Nitrosomonas nitrosa 18-3D</strain>
    </source>
</reference>
<proteinExistence type="predicted"/>